<dbReference type="InterPro" id="IPR002347">
    <property type="entry name" value="SDR_fam"/>
</dbReference>
<dbReference type="AlphaFoldDB" id="A0A067MCS5"/>
<keyword evidence="2" id="KW-0560">Oxidoreductase</keyword>
<dbReference type="Gene3D" id="3.40.50.720">
    <property type="entry name" value="NAD(P)-binding Rossmann-like Domain"/>
    <property type="match status" value="1"/>
</dbReference>
<dbReference type="OrthoDB" id="5336600at2759"/>
<dbReference type="SUPFAM" id="SSF51735">
    <property type="entry name" value="NAD(P)-binding Rossmann-fold domains"/>
    <property type="match status" value="1"/>
</dbReference>
<dbReference type="InterPro" id="IPR036291">
    <property type="entry name" value="NAD(P)-bd_dom_sf"/>
</dbReference>
<dbReference type="CDD" id="cd05233">
    <property type="entry name" value="SDR_c"/>
    <property type="match status" value="1"/>
</dbReference>
<keyword evidence="4" id="KW-1185">Reference proteome</keyword>
<dbReference type="PANTHER" id="PTHR43669:SF4">
    <property type="entry name" value="SHORT-CHAIN DEHYDROGENASE"/>
    <property type="match status" value="1"/>
</dbReference>
<accession>A0A067MCS5</accession>
<gene>
    <name evidence="3" type="ORF">BOTBODRAFT_178771</name>
</gene>
<comment type="similarity">
    <text evidence="1">Belongs to the short-chain dehydrogenases/reductases (SDR) family.</text>
</comment>
<evidence type="ECO:0000313" key="3">
    <source>
        <dbReference type="EMBL" id="KDQ09692.1"/>
    </source>
</evidence>
<dbReference type="Pfam" id="PF13561">
    <property type="entry name" value="adh_short_C2"/>
    <property type="match status" value="1"/>
</dbReference>
<proteinExistence type="inferred from homology"/>
<dbReference type="HOGENOM" id="CLU_103010_0_0_1"/>
<sequence length="234" mass="25401">MTLSAFILGAGPRIGRSVALKLKDEGYKVAVGSRSPNVEETTRDGLYPIRVDASMPETIQGAFDQVRREIGTPNVVVFNASAFTFPPIPKDPLSIPLASFIHDQAVGVNSVFALAQCAVQGFGQLPASTPRAFIVTGNLLPFVAPVPNMVTLGSQKVGGAYLVRLFAKAYAEKDYRFYYAQQVSSTGGNPGNELSGSAHATAYWDLVQRKEQGEWDYRFTKDGSVYKEHRHVLG</sequence>
<dbReference type="GO" id="GO:0016491">
    <property type="term" value="F:oxidoreductase activity"/>
    <property type="evidence" value="ECO:0007669"/>
    <property type="project" value="UniProtKB-KW"/>
</dbReference>
<evidence type="ECO:0000256" key="1">
    <source>
        <dbReference type="ARBA" id="ARBA00006484"/>
    </source>
</evidence>
<dbReference type="PANTHER" id="PTHR43669">
    <property type="entry name" value="5-KETO-D-GLUCONATE 5-REDUCTASE"/>
    <property type="match status" value="1"/>
</dbReference>
<dbReference type="STRING" id="930990.A0A067MCS5"/>
<dbReference type="Proteomes" id="UP000027195">
    <property type="component" value="Unassembled WGS sequence"/>
</dbReference>
<name>A0A067MCS5_BOTB1</name>
<reference evidence="4" key="1">
    <citation type="journal article" date="2014" name="Proc. Natl. Acad. Sci. U.S.A.">
        <title>Extensive sampling of basidiomycete genomes demonstrates inadequacy of the white-rot/brown-rot paradigm for wood decay fungi.</title>
        <authorList>
            <person name="Riley R."/>
            <person name="Salamov A.A."/>
            <person name="Brown D.W."/>
            <person name="Nagy L.G."/>
            <person name="Floudas D."/>
            <person name="Held B.W."/>
            <person name="Levasseur A."/>
            <person name="Lombard V."/>
            <person name="Morin E."/>
            <person name="Otillar R."/>
            <person name="Lindquist E.A."/>
            <person name="Sun H."/>
            <person name="LaButti K.M."/>
            <person name="Schmutz J."/>
            <person name="Jabbour D."/>
            <person name="Luo H."/>
            <person name="Baker S.E."/>
            <person name="Pisabarro A.G."/>
            <person name="Walton J.D."/>
            <person name="Blanchette R.A."/>
            <person name="Henrissat B."/>
            <person name="Martin F."/>
            <person name="Cullen D."/>
            <person name="Hibbett D.S."/>
            <person name="Grigoriev I.V."/>
        </authorList>
    </citation>
    <scope>NUCLEOTIDE SEQUENCE [LARGE SCALE GENOMIC DNA]</scope>
    <source>
        <strain evidence="4">FD-172 SS1</strain>
    </source>
</reference>
<dbReference type="InParanoid" id="A0A067MCS5"/>
<dbReference type="EMBL" id="KL198075">
    <property type="protein sequence ID" value="KDQ09692.1"/>
    <property type="molecule type" value="Genomic_DNA"/>
</dbReference>
<evidence type="ECO:0000256" key="2">
    <source>
        <dbReference type="ARBA" id="ARBA00023002"/>
    </source>
</evidence>
<evidence type="ECO:0000313" key="4">
    <source>
        <dbReference type="Proteomes" id="UP000027195"/>
    </source>
</evidence>
<protein>
    <submittedName>
        <fullName evidence="3">Uncharacterized protein</fullName>
    </submittedName>
</protein>
<organism evidence="3 4">
    <name type="scientific">Botryobasidium botryosum (strain FD-172 SS1)</name>
    <dbReference type="NCBI Taxonomy" id="930990"/>
    <lineage>
        <taxon>Eukaryota</taxon>
        <taxon>Fungi</taxon>
        <taxon>Dikarya</taxon>
        <taxon>Basidiomycota</taxon>
        <taxon>Agaricomycotina</taxon>
        <taxon>Agaricomycetes</taxon>
        <taxon>Cantharellales</taxon>
        <taxon>Botryobasidiaceae</taxon>
        <taxon>Botryobasidium</taxon>
    </lineage>
</organism>